<dbReference type="OrthoDB" id="3540363at2759"/>
<dbReference type="Proteomes" id="UP000624404">
    <property type="component" value="Unassembled WGS sequence"/>
</dbReference>
<protein>
    <submittedName>
        <fullName evidence="2">A3c20c3a-509d-4a89-96d1-48a49f5dfcd5</fullName>
    </submittedName>
</protein>
<feature type="compositionally biased region" description="Basic and acidic residues" evidence="1">
    <location>
        <begin position="272"/>
        <end position="290"/>
    </location>
</feature>
<name>A0A8H2ZQ55_9HELO</name>
<accession>A0A8H2ZQ55</accession>
<feature type="compositionally biased region" description="Polar residues" evidence="1">
    <location>
        <begin position="51"/>
        <end position="66"/>
    </location>
</feature>
<feature type="compositionally biased region" description="Polar residues" evidence="1">
    <location>
        <begin position="311"/>
        <end position="321"/>
    </location>
</feature>
<feature type="region of interest" description="Disordered" evidence="1">
    <location>
        <begin position="245"/>
        <end position="321"/>
    </location>
</feature>
<reference evidence="2" key="1">
    <citation type="submission" date="2020-10" db="EMBL/GenBank/DDBJ databases">
        <authorList>
            <person name="Kusch S."/>
        </authorList>
    </citation>
    <scope>NUCLEOTIDE SEQUENCE</scope>
    <source>
        <strain evidence="2">SwB9</strain>
    </source>
</reference>
<proteinExistence type="predicted"/>
<evidence type="ECO:0000313" key="3">
    <source>
        <dbReference type="Proteomes" id="UP000624404"/>
    </source>
</evidence>
<gene>
    <name evidence="2" type="ORF">SCLTRI_LOCUS2371</name>
</gene>
<evidence type="ECO:0000256" key="1">
    <source>
        <dbReference type="SAM" id="MobiDB-lite"/>
    </source>
</evidence>
<feature type="compositionally biased region" description="Polar residues" evidence="1">
    <location>
        <begin position="22"/>
        <end position="32"/>
    </location>
</feature>
<keyword evidence="3" id="KW-1185">Reference proteome</keyword>
<comment type="caution">
    <text evidence="2">The sequence shown here is derived from an EMBL/GenBank/DDBJ whole genome shotgun (WGS) entry which is preliminary data.</text>
</comment>
<dbReference type="EMBL" id="CAJHIA010000008">
    <property type="protein sequence ID" value="CAD6442590.1"/>
    <property type="molecule type" value="Genomic_DNA"/>
</dbReference>
<feature type="region of interest" description="Disordered" evidence="1">
    <location>
        <begin position="1"/>
        <end position="97"/>
    </location>
</feature>
<evidence type="ECO:0000313" key="2">
    <source>
        <dbReference type="EMBL" id="CAD6442590.1"/>
    </source>
</evidence>
<dbReference type="AlphaFoldDB" id="A0A8H2ZQ55"/>
<organism evidence="2 3">
    <name type="scientific">Sclerotinia trifoliorum</name>
    <dbReference type="NCBI Taxonomy" id="28548"/>
    <lineage>
        <taxon>Eukaryota</taxon>
        <taxon>Fungi</taxon>
        <taxon>Dikarya</taxon>
        <taxon>Ascomycota</taxon>
        <taxon>Pezizomycotina</taxon>
        <taxon>Leotiomycetes</taxon>
        <taxon>Helotiales</taxon>
        <taxon>Sclerotiniaceae</taxon>
        <taxon>Sclerotinia</taxon>
    </lineage>
</organism>
<sequence length="467" mass="52728">MGKSKKMPGLNSNMEPLGFHAKNSSYGSSSVRQEQDSEYHPHSRSPSRSRQTFPHVSSTTKSPSSHYQRHSRGPQFSSHYRLRSRSPNYSRAAHVRSRSPHSFRYSQRFGSYQELSSSSFYTYQSSHHKGFTSDRDVSNSSYYRPSYAFRDTRIPSKSNGQLLSFVSTYNLGESLDTEETIVKESWAELASCKHKEFIDPSLNSTNSSSPMEQSWVEIASRKHKELMAIAAANITTSIQTPLAGSLEGSQPLDQSAASERQRSTVNTAYVDSVRDARYSFDERTKPRQAEGSDIQRQISSLLYPRKPKTRPPSSVKTKVGTETNVKREDIGPFTLFELSAKHPRSSSIESMSVPVQEIHPQNDFLMSEANQIMHPSRRILLNTSPPPIQSSENLYIQADSPVIISPPKIKINTETLQTKIQELRRASFASKRPRPIPSIMDESFLTNGPFQSDPYANEPVIPTHWQD</sequence>
<feature type="compositionally biased region" description="Polar residues" evidence="1">
    <location>
        <begin position="245"/>
        <end position="269"/>
    </location>
</feature>